<dbReference type="Proteomes" id="UP000672039">
    <property type="component" value="Chromosome"/>
</dbReference>
<dbReference type="PANTHER" id="PTHR34825:SF1">
    <property type="entry name" value="AAA-ATPASE-LIKE DOMAIN-CONTAINING PROTEIN"/>
    <property type="match status" value="1"/>
</dbReference>
<evidence type="ECO:0000313" key="2">
    <source>
        <dbReference type="EMBL" id="QTR46372.1"/>
    </source>
</evidence>
<keyword evidence="3" id="KW-1185">Reference proteome</keyword>
<dbReference type="InterPro" id="IPR027417">
    <property type="entry name" value="P-loop_NTPase"/>
</dbReference>
<accession>A0ABX7WSA9</accession>
<dbReference type="GO" id="GO:0005524">
    <property type="term" value="F:ATP binding"/>
    <property type="evidence" value="ECO:0007669"/>
    <property type="project" value="UniProtKB-KW"/>
</dbReference>
<dbReference type="Pfam" id="PF08011">
    <property type="entry name" value="PDDEXK_9"/>
    <property type="match status" value="1"/>
</dbReference>
<dbReference type="PANTHER" id="PTHR34825">
    <property type="entry name" value="CONSERVED PROTEIN, WITH A WEAK D-GALACTARATE DEHYDRATASE/ALTRONATE HYDROLASE DOMAIN"/>
    <property type="match status" value="1"/>
</dbReference>
<dbReference type="Pfam" id="PF09820">
    <property type="entry name" value="AAA-ATPase_like"/>
    <property type="match status" value="1"/>
</dbReference>
<name>A0ABX7WSA9_9GAMM</name>
<dbReference type="EMBL" id="CP072801">
    <property type="protein sequence ID" value="QTR46372.1"/>
    <property type="molecule type" value="Genomic_DNA"/>
</dbReference>
<organism evidence="2 3">
    <name type="scientific">Thiothrix litoralis</name>
    <dbReference type="NCBI Taxonomy" id="2891210"/>
    <lineage>
        <taxon>Bacteria</taxon>
        <taxon>Pseudomonadati</taxon>
        <taxon>Pseudomonadota</taxon>
        <taxon>Gammaproteobacteria</taxon>
        <taxon>Thiotrichales</taxon>
        <taxon>Thiotrichaceae</taxon>
        <taxon>Thiothrix</taxon>
    </lineage>
</organism>
<gene>
    <name evidence="2" type="ORF">J9253_20780</name>
</gene>
<keyword evidence="2" id="KW-0547">Nucleotide-binding</keyword>
<dbReference type="InterPro" id="IPR018631">
    <property type="entry name" value="AAA-ATPase-like_dom"/>
</dbReference>
<reference evidence="2 3" key="1">
    <citation type="submission" date="2021-04" db="EMBL/GenBank/DDBJ databases">
        <title>Genomics, taxonomy and metabolism of representatives of sulfur bacteria of the genus Thiothrix: Thiothrix fructosivorans QT, Thiothrix unzii A1T and three new species, Thiothrix subterranea sp. nov., Thiothrix litoralis sp. nov. and 'Candidatus Thiothrix anitrata' sp. nov.</title>
        <authorList>
            <person name="Ravin N.V."/>
            <person name="Smolyakov D."/>
            <person name="Rudenko T.S."/>
            <person name="Mardanov A.V."/>
            <person name="Beletsky A.V."/>
            <person name="Markov N.D."/>
            <person name="Fomenkov A.I."/>
            <person name="Roberts R.J."/>
            <person name="Karnachuk O.V."/>
            <person name="Novikov A."/>
            <person name="Grabovich M.Y."/>
        </authorList>
    </citation>
    <scope>NUCLEOTIDE SEQUENCE [LARGE SCALE GENOMIC DNA]</scope>
    <source>
        <strain evidence="2 3">AS</strain>
    </source>
</reference>
<proteinExistence type="predicted"/>
<dbReference type="InterPro" id="IPR012547">
    <property type="entry name" value="PDDEXK_9"/>
</dbReference>
<feature type="domain" description="AAA-ATPase-like" evidence="1">
    <location>
        <begin position="6"/>
        <end position="201"/>
    </location>
</feature>
<dbReference type="SUPFAM" id="SSF52540">
    <property type="entry name" value="P-loop containing nucleoside triphosphate hydrolases"/>
    <property type="match status" value="1"/>
</dbReference>
<protein>
    <submittedName>
        <fullName evidence="2">ATP-binding protein</fullName>
    </submittedName>
</protein>
<keyword evidence="2" id="KW-0067">ATP-binding</keyword>
<evidence type="ECO:0000259" key="1">
    <source>
        <dbReference type="Pfam" id="PF09820"/>
    </source>
</evidence>
<dbReference type="RefSeq" id="WP_210222708.1">
    <property type="nucleotide sequence ID" value="NZ_CP072801.1"/>
</dbReference>
<evidence type="ECO:0000313" key="3">
    <source>
        <dbReference type="Proteomes" id="UP000672039"/>
    </source>
</evidence>
<sequence>MLKQLPVGIQTFQELISRHCLYVDKTKAIHQVLGLGKYFFLSRPRRFGKSLLLSTIKEIYSGHRALFAGLWIEDQWDWGKVHPVVHISFASIGYRNIGLEEALRNEVQSIATGYGIALRNTVSIALMFGELLEELSKQHGKVVVLIDEYDKPLIDYLDDISQAKANQQTMKTFYSVIKDSDPYLEFLLITGVSKFSRVSIFSDLNNLFDLTMDRSAATLLGYTQAELEHYFTPYLPATESYLGLKRDELLEKIRHWYNGYSWDLRSRVYNPYSILSFFQAQDFRNFWFESGTPTFLPKLMRSEGVYRVDDMEVDELALGNYDLERLQLTPVLFQTGYLTLKSRDEYGLFQLGYPNREVQASMLMYLMAEWAHEEPAHTTPMVVKLHKAFQRNDLPAVIELIKGVFKKIPSHIFLQEREAYYHSLIYLTFFYLGQYAEAEVNDSTGRIDCVVKTPTHLYILEFKLDKTAQVAMEQIKARDYAGAYRADPRTKVLVGINFSSETKTVDDWVQETVI</sequence>